<dbReference type="OrthoDB" id="63487at2"/>
<dbReference type="AlphaFoldDB" id="A0A2S9QFB4"/>
<dbReference type="InterPro" id="IPR043129">
    <property type="entry name" value="ATPase_NBD"/>
</dbReference>
<dbReference type="RefSeq" id="WP_105861698.1">
    <property type="nucleotide sequence ID" value="NZ_PUEJ01000003.1"/>
</dbReference>
<evidence type="ECO:0000313" key="3">
    <source>
        <dbReference type="Proteomes" id="UP000237682"/>
    </source>
</evidence>
<evidence type="ECO:0000313" key="2">
    <source>
        <dbReference type="EMBL" id="PRH88033.1"/>
    </source>
</evidence>
<dbReference type="InterPro" id="IPR002731">
    <property type="entry name" value="ATPase_BadF"/>
</dbReference>
<reference evidence="2 3" key="1">
    <citation type="submission" date="2018-02" db="EMBL/GenBank/DDBJ databases">
        <title>Whole genome sequencing of endophytic bacterium.</title>
        <authorList>
            <person name="Eedara R."/>
            <person name="Podile A.R."/>
        </authorList>
    </citation>
    <scope>NUCLEOTIDE SEQUENCE [LARGE SCALE GENOMIC DNA]</scope>
    <source>
        <strain evidence="2 3">RP1T</strain>
    </source>
</reference>
<keyword evidence="3" id="KW-1185">Reference proteome</keyword>
<dbReference type="Proteomes" id="UP000237682">
    <property type="component" value="Unassembled WGS sequence"/>
</dbReference>
<dbReference type="CDD" id="cd24082">
    <property type="entry name" value="ASKHA_NBD_GspK-like"/>
    <property type="match status" value="1"/>
</dbReference>
<dbReference type="Pfam" id="PF01869">
    <property type="entry name" value="BcrAD_BadFG"/>
    <property type="match status" value="1"/>
</dbReference>
<dbReference type="PANTHER" id="PTHR43190">
    <property type="entry name" value="N-ACETYL-D-GLUCOSAMINE KINASE"/>
    <property type="match status" value="1"/>
</dbReference>
<accession>A0A2S9QFB4</accession>
<dbReference type="Gene3D" id="3.30.420.40">
    <property type="match status" value="2"/>
</dbReference>
<dbReference type="InterPro" id="IPR052519">
    <property type="entry name" value="Euk-type_GlcNAc_Kinase"/>
</dbReference>
<dbReference type="PANTHER" id="PTHR43190:SF3">
    <property type="entry name" value="N-ACETYL-D-GLUCOSAMINE KINASE"/>
    <property type="match status" value="1"/>
</dbReference>
<proteinExistence type="predicted"/>
<feature type="domain" description="ATPase BadF/BadG/BcrA/BcrD type" evidence="1">
    <location>
        <begin position="9"/>
        <end position="254"/>
    </location>
</feature>
<gene>
    <name evidence="2" type="ORF">C5L14_09045</name>
</gene>
<comment type="caution">
    <text evidence="2">The sequence shown here is derived from an EMBL/GenBank/DDBJ whole genome shotgun (WGS) entry which is preliminary data.</text>
</comment>
<protein>
    <recommendedName>
        <fullName evidence="1">ATPase BadF/BadG/BcrA/BcrD type domain-containing protein</fullName>
    </recommendedName>
</protein>
<sequence>MTAIYFLAVDGGGTNTRARLYDANDRLIGEGLSGSSNLTLGTEIAGPAIAAAGDAAMAAAGLAPGAKVQIRAGLGLSGGNIPALADGIAAFPFGYGALTVTSDAVTACLGAHAGQDGGIFILGTGSQGLALVDGKETSVGGWGFALGDDASGAVLGRAALRAAMLSVDQLGPVSDLTRRLLAHFHDDPNEAVIWARTATPRDYGRFAPLVFEAAGGDVVADHLIAGATGSIVAMIDRLTDLGAPRIALMGGLAEPYRPYLPVRYDEILVPPKGDALAGALALAKRGH</sequence>
<dbReference type="SUPFAM" id="SSF53067">
    <property type="entry name" value="Actin-like ATPase domain"/>
    <property type="match status" value="2"/>
</dbReference>
<evidence type="ECO:0000259" key="1">
    <source>
        <dbReference type="Pfam" id="PF01869"/>
    </source>
</evidence>
<name>A0A2S9QFB4_9HYPH</name>
<dbReference type="EMBL" id="PUEJ01000003">
    <property type="protein sequence ID" value="PRH88033.1"/>
    <property type="molecule type" value="Genomic_DNA"/>
</dbReference>
<organism evidence="2 3">
    <name type="scientific">Labrys okinawensis</name>
    <dbReference type="NCBI Taxonomy" id="346911"/>
    <lineage>
        <taxon>Bacteria</taxon>
        <taxon>Pseudomonadati</taxon>
        <taxon>Pseudomonadota</taxon>
        <taxon>Alphaproteobacteria</taxon>
        <taxon>Hyphomicrobiales</taxon>
        <taxon>Xanthobacteraceae</taxon>
        <taxon>Labrys</taxon>
    </lineage>
</organism>